<keyword evidence="4" id="KW-0501">Molybdenum cofactor biosynthesis</keyword>
<proteinExistence type="predicted"/>
<comment type="pathway">
    <text evidence="1">Cofactor biosynthesis; molybdopterin biosynthesis.</text>
</comment>
<comment type="catalytic activity">
    <reaction evidence="5">
        <text>molybdopterin + ATP + H(+) = adenylyl-molybdopterin + diphosphate</text>
        <dbReference type="Rhea" id="RHEA:31331"/>
        <dbReference type="ChEBI" id="CHEBI:15378"/>
        <dbReference type="ChEBI" id="CHEBI:30616"/>
        <dbReference type="ChEBI" id="CHEBI:33019"/>
        <dbReference type="ChEBI" id="CHEBI:58698"/>
        <dbReference type="ChEBI" id="CHEBI:62727"/>
        <dbReference type="EC" id="2.7.7.75"/>
    </reaction>
</comment>
<dbReference type="InterPro" id="IPR036425">
    <property type="entry name" value="MoaB/Mog-like_dom_sf"/>
</dbReference>
<reference evidence="8" key="1">
    <citation type="journal article" date="2020" name="mSystems">
        <title>Genome- and Community-Level Interaction Insights into Carbon Utilization and Element Cycling Functions of Hydrothermarchaeota in Hydrothermal Sediment.</title>
        <authorList>
            <person name="Zhou Z."/>
            <person name="Liu Y."/>
            <person name="Xu W."/>
            <person name="Pan J."/>
            <person name="Luo Z.H."/>
            <person name="Li M."/>
        </authorList>
    </citation>
    <scope>NUCLEOTIDE SEQUENCE [LARGE SCALE GENOMIC DNA]</scope>
    <source>
        <strain evidence="8">SpSt-456</strain>
    </source>
</reference>
<dbReference type="Gene3D" id="3.40.980.10">
    <property type="entry name" value="MoaB/Mog-like domain"/>
    <property type="match status" value="1"/>
</dbReference>
<dbReference type="AlphaFoldDB" id="A0A832EE27"/>
<comment type="caution">
    <text evidence="8">The sequence shown here is derived from an EMBL/GenBank/DDBJ whole genome shotgun (WGS) entry which is preliminary data.</text>
</comment>
<dbReference type="InterPro" id="IPR008284">
    <property type="entry name" value="MoCF_biosynth_CS"/>
</dbReference>
<dbReference type="SUPFAM" id="SSF53218">
    <property type="entry name" value="Molybdenum cofactor biosynthesis proteins"/>
    <property type="match status" value="1"/>
</dbReference>
<evidence type="ECO:0000256" key="5">
    <source>
        <dbReference type="ARBA" id="ARBA00051131"/>
    </source>
</evidence>
<dbReference type="NCBIfam" id="TIGR00177">
    <property type="entry name" value="molyb_syn"/>
    <property type="match status" value="1"/>
</dbReference>
<dbReference type="InterPro" id="IPR051920">
    <property type="entry name" value="MPT_Adenylyltrnsfr/MoaC-Rel"/>
</dbReference>
<sequence>MERCRKTVAVVTVSDKGSRGEREDTSGAQLWERLHAEGYTGVWRTIVPDEKAAIQEALVEAVEKHRAALVLTTGGTGVSPRDVTPEATVAVCDRLLPGMAEAMRMESLKKTPHAMLSRAVAGIRGDSLIVNLPGSLKGCLENLEVILAALPHALAKIQGDTADCGA</sequence>
<dbReference type="InterPro" id="IPR001453">
    <property type="entry name" value="MoaB/Mog_dom"/>
</dbReference>
<dbReference type="PANTHER" id="PTHR43764:SF1">
    <property type="entry name" value="MOLYBDOPTERIN MOLYBDOTRANSFERASE"/>
    <property type="match status" value="1"/>
</dbReference>
<dbReference type="Pfam" id="PF00994">
    <property type="entry name" value="MoCF_biosynth"/>
    <property type="match status" value="1"/>
</dbReference>
<evidence type="ECO:0000259" key="7">
    <source>
        <dbReference type="SMART" id="SM00852"/>
    </source>
</evidence>
<dbReference type="SMART" id="SM00852">
    <property type="entry name" value="MoCF_biosynth"/>
    <property type="match status" value="1"/>
</dbReference>
<protein>
    <recommendedName>
        <fullName evidence="3">Molybdopterin adenylyltransferase</fullName>
        <ecNumber evidence="2">2.7.7.75</ecNumber>
    </recommendedName>
</protein>
<feature type="domain" description="MoaB/Mog" evidence="7">
    <location>
        <begin position="9"/>
        <end position="153"/>
    </location>
</feature>
<gene>
    <name evidence="8" type="ORF">ENS06_11640</name>
</gene>
<organism evidence="8">
    <name type="scientific">Desulfacinum infernum</name>
    <dbReference type="NCBI Taxonomy" id="35837"/>
    <lineage>
        <taxon>Bacteria</taxon>
        <taxon>Pseudomonadati</taxon>
        <taxon>Thermodesulfobacteriota</taxon>
        <taxon>Syntrophobacteria</taxon>
        <taxon>Syntrophobacterales</taxon>
        <taxon>Syntrophobacteraceae</taxon>
        <taxon>Desulfacinum</taxon>
    </lineage>
</organism>
<dbReference type="GO" id="GO:0006777">
    <property type="term" value="P:Mo-molybdopterin cofactor biosynthetic process"/>
    <property type="evidence" value="ECO:0007669"/>
    <property type="project" value="UniProtKB-KW"/>
</dbReference>
<evidence type="ECO:0000256" key="3">
    <source>
        <dbReference type="ARBA" id="ARBA00013491"/>
    </source>
</evidence>
<dbReference type="PANTHER" id="PTHR43764">
    <property type="entry name" value="MOLYBDENUM COFACTOR BIOSYNTHESIS"/>
    <property type="match status" value="1"/>
</dbReference>
<evidence type="ECO:0000256" key="2">
    <source>
        <dbReference type="ARBA" id="ARBA00012509"/>
    </source>
</evidence>
<dbReference type="GO" id="GO:0061598">
    <property type="term" value="F:molybdopterin adenylyltransferase activity"/>
    <property type="evidence" value="ECO:0007669"/>
    <property type="project" value="UniProtKB-EC"/>
</dbReference>
<comment type="function">
    <text evidence="6">Catalyzes the adenylation of molybdopterin as part of the biosynthesis of the molybdenum-cofactor.</text>
</comment>
<evidence type="ECO:0000313" key="8">
    <source>
        <dbReference type="EMBL" id="HFK97956.1"/>
    </source>
</evidence>
<dbReference type="PROSITE" id="PS01078">
    <property type="entry name" value="MOCF_BIOSYNTHESIS_1"/>
    <property type="match status" value="1"/>
</dbReference>
<evidence type="ECO:0000256" key="6">
    <source>
        <dbReference type="ARBA" id="ARBA00058212"/>
    </source>
</evidence>
<name>A0A832EE27_9BACT</name>
<accession>A0A832EE27</accession>
<evidence type="ECO:0000256" key="4">
    <source>
        <dbReference type="ARBA" id="ARBA00023150"/>
    </source>
</evidence>
<dbReference type="CDD" id="cd00886">
    <property type="entry name" value="MogA_MoaB"/>
    <property type="match status" value="1"/>
</dbReference>
<evidence type="ECO:0000256" key="1">
    <source>
        <dbReference type="ARBA" id="ARBA00005046"/>
    </source>
</evidence>
<dbReference type="EC" id="2.7.7.75" evidence="2"/>
<dbReference type="EMBL" id="DSTK01000035">
    <property type="protein sequence ID" value="HFK97956.1"/>
    <property type="molecule type" value="Genomic_DNA"/>
</dbReference>
<dbReference type="UniPathway" id="UPA00344"/>